<accession>A0A0T6BHL2</accession>
<gene>
    <name evidence="9" type="ORF">AMK59_1173</name>
</gene>
<evidence type="ECO:0000256" key="4">
    <source>
        <dbReference type="ARBA" id="ARBA00022553"/>
    </source>
</evidence>
<feature type="compositionally biased region" description="Basic and acidic residues" evidence="7">
    <location>
        <begin position="130"/>
        <end position="149"/>
    </location>
</feature>
<dbReference type="AlphaFoldDB" id="A0A0T6BHL2"/>
<proteinExistence type="predicted"/>
<keyword evidence="4" id="KW-0597">Phosphoprotein</keyword>
<dbReference type="Pfam" id="PF14604">
    <property type="entry name" value="SH3_9"/>
    <property type="match status" value="1"/>
</dbReference>
<keyword evidence="2 6" id="KW-0728">SH3 domain</keyword>
<evidence type="ECO:0000256" key="3">
    <source>
        <dbReference type="ARBA" id="ARBA00022490"/>
    </source>
</evidence>
<dbReference type="InterPro" id="IPR057870">
    <property type="entry name" value="HR1_TOCA"/>
</dbReference>
<feature type="domain" description="SH3" evidence="8">
    <location>
        <begin position="182"/>
        <end position="241"/>
    </location>
</feature>
<keyword evidence="5" id="KW-0175">Coiled coil</keyword>
<evidence type="ECO:0000256" key="1">
    <source>
        <dbReference type="ARBA" id="ARBA00004496"/>
    </source>
</evidence>
<dbReference type="InterPro" id="IPR036028">
    <property type="entry name" value="SH3-like_dom_sf"/>
</dbReference>
<dbReference type="PANTHER" id="PTHR23065">
    <property type="entry name" value="PROLINE-SERINE-THREONINE PHOSPHATASE INTERACTING PROTEIN 1"/>
    <property type="match status" value="1"/>
</dbReference>
<reference evidence="9 10" key="1">
    <citation type="submission" date="2015-09" db="EMBL/GenBank/DDBJ databases">
        <title>Draft genome of the scarab beetle Oryctes borbonicus.</title>
        <authorList>
            <person name="Meyer J.M."/>
            <person name="Markov G.V."/>
            <person name="Baskaran P."/>
            <person name="Herrmann M."/>
            <person name="Sommer R.J."/>
            <person name="Roedelsperger C."/>
        </authorList>
    </citation>
    <scope>NUCLEOTIDE SEQUENCE [LARGE SCALE GENOMIC DNA]</scope>
    <source>
        <strain evidence="9">OB123</strain>
        <tissue evidence="9">Whole animal</tissue>
    </source>
</reference>
<dbReference type="GO" id="GO:0005886">
    <property type="term" value="C:plasma membrane"/>
    <property type="evidence" value="ECO:0007669"/>
    <property type="project" value="TreeGrafter"/>
</dbReference>
<evidence type="ECO:0000259" key="8">
    <source>
        <dbReference type="PROSITE" id="PS50002"/>
    </source>
</evidence>
<dbReference type="PANTHER" id="PTHR23065:SF7">
    <property type="entry name" value="NOSTRIN, ISOFORM H"/>
    <property type="match status" value="1"/>
</dbReference>
<dbReference type="SUPFAM" id="SSF50044">
    <property type="entry name" value="SH3-domain"/>
    <property type="match status" value="1"/>
</dbReference>
<feature type="region of interest" description="Disordered" evidence="7">
    <location>
        <begin position="124"/>
        <end position="177"/>
    </location>
</feature>
<protein>
    <submittedName>
        <fullName evidence="9">SH3 domain-containing protein</fullName>
    </submittedName>
</protein>
<feature type="compositionally biased region" description="Polar residues" evidence="7">
    <location>
        <begin position="151"/>
        <end position="169"/>
    </location>
</feature>
<dbReference type="PRINTS" id="PR00499">
    <property type="entry name" value="P67PHOX"/>
</dbReference>
<keyword evidence="3" id="KW-0963">Cytoplasm</keyword>
<dbReference type="GO" id="GO:0043226">
    <property type="term" value="C:organelle"/>
    <property type="evidence" value="ECO:0007669"/>
    <property type="project" value="UniProtKB-ARBA"/>
</dbReference>
<evidence type="ECO:0000313" key="9">
    <source>
        <dbReference type="EMBL" id="KRT86835.1"/>
    </source>
</evidence>
<dbReference type="Proteomes" id="UP000051574">
    <property type="component" value="Unassembled WGS sequence"/>
</dbReference>
<keyword evidence="10" id="KW-1185">Reference proteome</keyword>
<evidence type="ECO:0000256" key="7">
    <source>
        <dbReference type="SAM" id="MobiDB-lite"/>
    </source>
</evidence>
<evidence type="ECO:0000256" key="5">
    <source>
        <dbReference type="ARBA" id="ARBA00023054"/>
    </source>
</evidence>
<evidence type="ECO:0000256" key="2">
    <source>
        <dbReference type="ARBA" id="ARBA00022443"/>
    </source>
</evidence>
<evidence type="ECO:0000313" key="10">
    <source>
        <dbReference type="Proteomes" id="UP000051574"/>
    </source>
</evidence>
<organism evidence="9 10">
    <name type="scientific">Oryctes borbonicus</name>
    <dbReference type="NCBI Taxonomy" id="1629725"/>
    <lineage>
        <taxon>Eukaryota</taxon>
        <taxon>Metazoa</taxon>
        <taxon>Ecdysozoa</taxon>
        <taxon>Arthropoda</taxon>
        <taxon>Hexapoda</taxon>
        <taxon>Insecta</taxon>
        <taxon>Pterygota</taxon>
        <taxon>Neoptera</taxon>
        <taxon>Endopterygota</taxon>
        <taxon>Coleoptera</taxon>
        <taxon>Polyphaga</taxon>
        <taxon>Scarabaeiformia</taxon>
        <taxon>Scarabaeidae</taxon>
        <taxon>Dynastinae</taxon>
        <taxon>Oryctes</taxon>
    </lineage>
</organism>
<dbReference type="OrthoDB" id="28357at2759"/>
<dbReference type="SMART" id="SM00326">
    <property type="entry name" value="SH3"/>
    <property type="match status" value="1"/>
</dbReference>
<comment type="subcellular location">
    <subcellularLocation>
        <location evidence="1">Cytoplasm</location>
    </subcellularLocation>
</comment>
<dbReference type="CDD" id="cd11823">
    <property type="entry name" value="SH3_Nostrin"/>
    <property type="match status" value="1"/>
</dbReference>
<dbReference type="PRINTS" id="PR00452">
    <property type="entry name" value="SH3DOMAIN"/>
</dbReference>
<dbReference type="PROSITE" id="PS50002">
    <property type="entry name" value="SH3"/>
    <property type="match status" value="1"/>
</dbReference>
<dbReference type="InterPro" id="IPR035656">
    <property type="entry name" value="Nostrin_SH3"/>
</dbReference>
<dbReference type="InterPro" id="IPR001452">
    <property type="entry name" value="SH3_domain"/>
</dbReference>
<comment type="caution">
    <text evidence="9">The sequence shown here is derived from an EMBL/GenBank/DDBJ whole genome shotgun (WGS) entry which is preliminary data.</text>
</comment>
<dbReference type="Pfam" id="PF25610">
    <property type="entry name" value="HR1_TOCA"/>
    <property type="match status" value="1"/>
</dbReference>
<evidence type="ECO:0000256" key="6">
    <source>
        <dbReference type="PROSITE-ProRule" id="PRU00192"/>
    </source>
</evidence>
<name>A0A0T6BHL2_9SCAR</name>
<dbReference type="Gene3D" id="2.30.30.40">
    <property type="entry name" value="SH3 Domains"/>
    <property type="match status" value="1"/>
</dbReference>
<dbReference type="GO" id="GO:0005737">
    <property type="term" value="C:cytoplasm"/>
    <property type="evidence" value="ECO:0007669"/>
    <property type="project" value="TreeGrafter"/>
</dbReference>
<dbReference type="Gene3D" id="6.10.140.470">
    <property type="match status" value="1"/>
</dbReference>
<dbReference type="EMBL" id="LJIG01000105">
    <property type="protein sequence ID" value="KRT86835.1"/>
    <property type="molecule type" value="Genomic_DNA"/>
</dbReference>
<sequence length="246" mass="27535">MNRERRKQALIKLSHLIKQDVDRERKSKHGLENLSRAIKQTPNFGAEDSNQTVAEKLYHMKSMLTYLEGARYKVQNALAELDSRPKTGHPLAPHITITRDKSGLQQSILKVPLWLKEQWGETEQSPISEKSLKSNKSDQNEPDWNDRGTADGNSNQPDSDFDEFSSQGSSAGGLCTDDSPVQPIAHCKALYAYTPNLSDELALHPGDILSVYRQQDDGWWLGECNGSVGIFPATYVETLPLNVIKC</sequence>